<dbReference type="PRINTS" id="PR00245">
    <property type="entry name" value="OLFACTORYR"/>
</dbReference>
<keyword evidence="11" id="KW-0552">Olfaction</keyword>
<dbReference type="InterPro" id="IPR017452">
    <property type="entry name" value="GPCR_Rhodpsn_7TM"/>
</dbReference>
<dbReference type="GO" id="GO:0004984">
    <property type="term" value="F:olfactory receptor activity"/>
    <property type="evidence" value="ECO:0007669"/>
    <property type="project" value="InterPro"/>
</dbReference>
<dbReference type="InterPro" id="IPR050427">
    <property type="entry name" value="Olfactory_Receptors"/>
</dbReference>
<feature type="transmembrane region" description="Helical" evidence="11">
    <location>
        <begin position="102"/>
        <end position="120"/>
    </location>
</feature>
<organism evidence="13 14">
    <name type="scientific">Cricetulus griseus</name>
    <name type="common">Chinese hamster</name>
    <name type="synonym">Cricetulus barabensis griseus</name>
    <dbReference type="NCBI Taxonomy" id="10029"/>
    <lineage>
        <taxon>Eukaryota</taxon>
        <taxon>Metazoa</taxon>
        <taxon>Chordata</taxon>
        <taxon>Craniata</taxon>
        <taxon>Vertebrata</taxon>
        <taxon>Euteleostomi</taxon>
        <taxon>Mammalia</taxon>
        <taxon>Eutheria</taxon>
        <taxon>Euarchontoglires</taxon>
        <taxon>Glires</taxon>
        <taxon>Rodentia</taxon>
        <taxon>Myomorpha</taxon>
        <taxon>Muroidea</taxon>
        <taxon>Cricetidae</taxon>
        <taxon>Cricetinae</taxon>
        <taxon>Cricetulus</taxon>
    </lineage>
</organism>
<name>A0A9J7G7A4_CRIGR</name>
<accession>A0A9J7G7A4</accession>
<keyword evidence="6 11" id="KW-0472">Membrane</keyword>
<keyword evidence="5 10" id="KW-0297">G-protein coupled receptor</keyword>
<evidence type="ECO:0000256" key="11">
    <source>
        <dbReference type="RuleBase" id="RU363047"/>
    </source>
</evidence>
<reference evidence="13" key="1">
    <citation type="journal article" date="2018" name="Biotechnol. Bioeng.">
        <title>A reference genome of the Chinese hamster based on a hybrid assembly strategy.</title>
        <authorList>
            <person name="Rupp O."/>
            <person name="MacDonald M.L."/>
            <person name="Li S."/>
            <person name="Dhiman H."/>
            <person name="Polson S."/>
            <person name="Griep S."/>
            <person name="Heffner K."/>
            <person name="Hernandez I."/>
            <person name="Brinkrolf K."/>
            <person name="Jadhav V."/>
            <person name="Samoudi M."/>
            <person name="Hao H."/>
            <person name="Kingham B."/>
            <person name="Goesmann A."/>
            <person name="Betenbaugh M.J."/>
            <person name="Lewis N.E."/>
            <person name="Borth N."/>
            <person name="Lee K.H."/>
        </authorList>
    </citation>
    <scope>NUCLEOTIDE SEQUENCE [LARGE SCALE GENOMIC DNA]</scope>
    <source>
        <strain evidence="13">17A/GY</strain>
    </source>
</reference>
<dbReference type="FunFam" id="1.20.1070.10:FF:000012">
    <property type="entry name" value="Olfactory receptor"/>
    <property type="match status" value="1"/>
</dbReference>
<reference evidence="13" key="2">
    <citation type="journal article" date="2020" name="Biotechnol. Bioeng.">
        <title>Chromosome-scale scaffolds for the Chinese hamster reference genome assembly to facilitate the study of the CHO epigenome.</title>
        <authorList>
            <person name="Hilliard W."/>
            <person name="MacDonald M."/>
            <person name="Lee K.H."/>
        </authorList>
    </citation>
    <scope>NUCLEOTIDE SEQUENCE [LARGE SCALE GENOMIC DNA]</scope>
    <source>
        <strain evidence="13">17A/GY</strain>
    </source>
</reference>
<proteinExistence type="inferred from homology"/>
<keyword evidence="3 10" id="KW-0812">Transmembrane</keyword>
<keyword evidence="13" id="KW-1185">Reference proteome</keyword>
<keyword evidence="11" id="KW-0716">Sensory transduction</keyword>
<dbReference type="AlphaFoldDB" id="A0A9J7G7A4"/>
<feature type="transmembrane region" description="Helical" evidence="11">
    <location>
        <begin position="25"/>
        <end position="50"/>
    </location>
</feature>
<feature type="domain" description="G-protein coupled receptors family 1 profile" evidence="12">
    <location>
        <begin position="41"/>
        <end position="287"/>
    </location>
</feature>
<sequence>MDGGNQSVVSEFILWGLAHSQSVQVLLFVMFLILYLLIVSGNIVILVLIITDSHLHSPMYFLLANLSFIDMWLSSITTPKMISDFLRENKTISFSGCMSQVFFSHCIAAGEMVLLVVMAYDRYVAICKPLHYFTIMNLKRCTGLVLTSWTTGFIHGISYMVAIVRLPYCGLNEIDSFFCDMPLVIKLACIDSHDLHTLMNADCGVVAVTCFILLLISYTYILITVRQSSKSGASKALSTCSAHITVVMIFFVPCIFIYVWPLNITWLDKFFAVFYSVFTPLLNPAIYTLRNKEMKNAMKRFISNFLHPKGTSL</sequence>
<feature type="transmembrane region" description="Helical" evidence="11">
    <location>
        <begin position="272"/>
        <end position="290"/>
    </location>
</feature>
<protein>
    <recommendedName>
        <fullName evidence="11">Olfactory receptor</fullName>
    </recommendedName>
</protein>
<dbReference type="PANTHER" id="PTHR48002">
    <property type="entry name" value="OLFACTORY RECEPTOR"/>
    <property type="match status" value="1"/>
</dbReference>
<dbReference type="GO" id="GO:0005886">
    <property type="term" value="C:plasma membrane"/>
    <property type="evidence" value="ECO:0007669"/>
    <property type="project" value="UniProtKB-SubCell"/>
</dbReference>
<keyword evidence="9 10" id="KW-0807">Transducer</keyword>
<reference evidence="14" key="3">
    <citation type="submission" date="2025-08" db="UniProtKB">
        <authorList>
            <consortium name="RefSeq"/>
        </authorList>
    </citation>
    <scope>IDENTIFICATION</scope>
    <source>
        <strain evidence="14">17A/GY</strain>
        <tissue evidence="14">Liver</tissue>
    </source>
</reference>
<evidence type="ECO:0000313" key="13">
    <source>
        <dbReference type="Proteomes" id="UP001108280"/>
    </source>
</evidence>
<dbReference type="InterPro" id="IPR000725">
    <property type="entry name" value="Olfact_rcpt"/>
</dbReference>
<keyword evidence="8 10" id="KW-0675">Receptor</keyword>
<evidence type="ECO:0000256" key="9">
    <source>
        <dbReference type="ARBA" id="ARBA00023224"/>
    </source>
</evidence>
<evidence type="ECO:0000259" key="12">
    <source>
        <dbReference type="PROSITE" id="PS50262"/>
    </source>
</evidence>
<keyword evidence="11" id="KW-1003">Cell membrane</keyword>
<evidence type="ECO:0000256" key="2">
    <source>
        <dbReference type="ARBA" id="ARBA00010663"/>
    </source>
</evidence>
<dbReference type="RefSeq" id="XP_027276699.1">
    <property type="nucleotide sequence ID" value="XM_027420898.1"/>
</dbReference>
<comment type="subcellular location">
    <subcellularLocation>
        <location evidence="11">Cell membrane</location>
        <topology evidence="11">Multi-pass membrane protein</topology>
    </subcellularLocation>
    <subcellularLocation>
        <location evidence="1">Membrane</location>
        <topology evidence="1">Multi-pass membrane protein</topology>
    </subcellularLocation>
</comment>
<dbReference type="KEGG" id="cge:100758794"/>
<dbReference type="CDD" id="cd15226">
    <property type="entry name" value="7tmA_OR4-like"/>
    <property type="match status" value="1"/>
</dbReference>
<evidence type="ECO:0000313" key="14">
    <source>
        <dbReference type="RefSeq" id="XP_027276699.1"/>
    </source>
</evidence>
<feature type="transmembrane region" description="Helical" evidence="11">
    <location>
        <begin position="62"/>
        <end position="82"/>
    </location>
</feature>
<evidence type="ECO:0000256" key="1">
    <source>
        <dbReference type="ARBA" id="ARBA00004141"/>
    </source>
</evidence>
<dbReference type="GO" id="GO:0004930">
    <property type="term" value="F:G protein-coupled receptor activity"/>
    <property type="evidence" value="ECO:0007669"/>
    <property type="project" value="UniProtKB-KW"/>
</dbReference>
<feature type="transmembrane region" description="Helical" evidence="11">
    <location>
        <begin position="237"/>
        <end position="260"/>
    </location>
</feature>
<keyword evidence="4 11" id="KW-1133">Transmembrane helix</keyword>
<evidence type="ECO:0000256" key="8">
    <source>
        <dbReference type="ARBA" id="ARBA00023170"/>
    </source>
</evidence>
<evidence type="ECO:0000256" key="5">
    <source>
        <dbReference type="ARBA" id="ARBA00023040"/>
    </source>
</evidence>
<evidence type="ECO:0000256" key="6">
    <source>
        <dbReference type="ARBA" id="ARBA00023136"/>
    </source>
</evidence>
<dbReference type="Gene3D" id="1.20.1070.10">
    <property type="entry name" value="Rhodopsin 7-helix transmembrane proteins"/>
    <property type="match status" value="1"/>
</dbReference>
<gene>
    <name evidence="14" type="primary">LOC100758794</name>
</gene>
<comment type="similarity">
    <text evidence="2 10">Belongs to the G-protein coupled receptor 1 family.</text>
</comment>
<evidence type="ECO:0000256" key="7">
    <source>
        <dbReference type="ARBA" id="ARBA00023157"/>
    </source>
</evidence>
<dbReference type="InterPro" id="IPR000276">
    <property type="entry name" value="GPCR_Rhodpsn"/>
</dbReference>
<dbReference type="Proteomes" id="UP001108280">
    <property type="component" value="Chromosome 6"/>
</dbReference>
<dbReference type="PROSITE" id="PS50262">
    <property type="entry name" value="G_PROTEIN_RECEP_F1_2"/>
    <property type="match status" value="1"/>
</dbReference>
<feature type="transmembrane region" description="Helical" evidence="11">
    <location>
        <begin position="204"/>
        <end position="225"/>
    </location>
</feature>
<dbReference type="OrthoDB" id="6147321at2759"/>
<evidence type="ECO:0000256" key="4">
    <source>
        <dbReference type="ARBA" id="ARBA00022989"/>
    </source>
</evidence>
<dbReference type="GeneID" id="100758794"/>
<keyword evidence="7" id="KW-1015">Disulfide bond</keyword>
<dbReference type="PROSITE" id="PS00237">
    <property type="entry name" value="G_PROTEIN_RECEP_F1_1"/>
    <property type="match status" value="1"/>
</dbReference>
<dbReference type="SUPFAM" id="SSF81321">
    <property type="entry name" value="Family A G protein-coupled receptor-like"/>
    <property type="match status" value="1"/>
</dbReference>
<evidence type="ECO:0000256" key="3">
    <source>
        <dbReference type="ARBA" id="ARBA00022692"/>
    </source>
</evidence>
<dbReference type="Pfam" id="PF13853">
    <property type="entry name" value="7tm_4"/>
    <property type="match status" value="1"/>
</dbReference>
<feature type="transmembrane region" description="Helical" evidence="11">
    <location>
        <begin position="141"/>
        <end position="162"/>
    </location>
</feature>
<evidence type="ECO:0000256" key="10">
    <source>
        <dbReference type="RuleBase" id="RU000688"/>
    </source>
</evidence>
<dbReference type="PRINTS" id="PR00237">
    <property type="entry name" value="GPCRRHODOPSN"/>
</dbReference>